<protein>
    <submittedName>
        <fullName evidence="3">Co-chaperone YbbN</fullName>
    </submittedName>
</protein>
<dbReference type="Gene3D" id="1.25.40.10">
    <property type="entry name" value="Tetratricopeptide repeat domain"/>
    <property type="match status" value="2"/>
</dbReference>
<dbReference type="Proteomes" id="UP000283255">
    <property type="component" value="Unassembled WGS sequence"/>
</dbReference>
<dbReference type="GO" id="GO:0015035">
    <property type="term" value="F:protein-disulfide reductase activity"/>
    <property type="evidence" value="ECO:0007669"/>
    <property type="project" value="TreeGrafter"/>
</dbReference>
<dbReference type="GO" id="GO:0006950">
    <property type="term" value="P:response to stress"/>
    <property type="evidence" value="ECO:0007669"/>
    <property type="project" value="UniProtKB-ARBA"/>
</dbReference>
<reference evidence="3 4" key="2">
    <citation type="submission" date="2019-01" db="EMBL/GenBank/DDBJ databases">
        <title>Motilimonas pumilus sp. nov., isolated from the gut of sea cucumber (Apostichopus japonicus).</title>
        <authorList>
            <person name="Wang F.-Q."/>
            <person name="Ren L.-H."/>
            <person name="Lin Y.-W."/>
            <person name="Sun G.-H."/>
            <person name="Du Z.-J."/>
            <person name="Zhao J.-X."/>
            <person name="Liu X.-J."/>
            <person name="Liu L.-J."/>
        </authorList>
    </citation>
    <scope>NUCLEOTIDE SEQUENCE [LARGE SCALE GENOMIC DNA]</scope>
    <source>
        <strain evidence="3 4">PLHSC7-2</strain>
    </source>
</reference>
<dbReference type="PANTHER" id="PTHR45663">
    <property type="entry name" value="GEO12009P1"/>
    <property type="match status" value="1"/>
</dbReference>
<reference evidence="3 4" key="1">
    <citation type="submission" date="2018-09" db="EMBL/GenBank/DDBJ databases">
        <authorList>
            <person name="Wang F."/>
        </authorList>
    </citation>
    <scope>NUCLEOTIDE SEQUENCE [LARGE SCALE GENOMIC DNA]</scope>
    <source>
        <strain evidence="3 4">PLHSC7-2</strain>
    </source>
</reference>
<dbReference type="InterPro" id="IPR011990">
    <property type="entry name" value="TPR-like_helical_dom_sf"/>
</dbReference>
<dbReference type="GO" id="GO:0005737">
    <property type="term" value="C:cytoplasm"/>
    <property type="evidence" value="ECO:0007669"/>
    <property type="project" value="TreeGrafter"/>
</dbReference>
<gene>
    <name evidence="3" type="ORF">D1Z90_16840</name>
</gene>
<dbReference type="InterPro" id="IPR019734">
    <property type="entry name" value="TPR_rpt"/>
</dbReference>
<dbReference type="PROSITE" id="PS50005">
    <property type="entry name" value="TPR"/>
    <property type="match status" value="1"/>
</dbReference>
<accession>A0A418YB47</accession>
<dbReference type="SUPFAM" id="SSF52833">
    <property type="entry name" value="Thioredoxin-like"/>
    <property type="match status" value="1"/>
</dbReference>
<evidence type="ECO:0000313" key="3">
    <source>
        <dbReference type="EMBL" id="RJG40206.1"/>
    </source>
</evidence>
<evidence type="ECO:0000256" key="1">
    <source>
        <dbReference type="PROSITE-ProRule" id="PRU00339"/>
    </source>
</evidence>
<feature type="domain" description="Thioredoxin" evidence="2">
    <location>
        <begin position="1"/>
        <end position="121"/>
    </location>
</feature>
<dbReference type="PROSITE" id="PS51352">
    <property type="entry name" value="THIOREDOXIN_2"/>
    <property type="match status" value="1"/>
</dbReference>
<keyword evidence="4" id="KW-1185">Reference proteome</keyword>
<dbReference type="AlphaFoldDB" id="A0A418YB47"/>
<evidence type="ECO:0000259" key="2">
    <source>
        <dbReference type="PROSITE" id="PS51352"/>
    </source>
</evidence>
<dbReference type="Pfam" id="PF14559">
    <property type="entry name" value="TPR_19"/>
    <property type="match status" value="1"/>
</dbReference>
<dbReference type="Pfam" id="PF00085">
    <property type="entry name" value="Thioredoxin"/>
    <property type="match status" value="1"/>
</dbReference>
<organism evidence="3 4">
    <name type="scientific">Motilimonas pumila</name>
    <dbReference type="NCBI Taxonomy" id="2303987"/>
    <lineage>
        <taxon>Bacteria</taxon>
        <taxon>Pseudomonadati</taxon>
        <taxon>Pseudomonadota</taxon>
        <taxon>Gammaproteobacteria</taxon>
        <taxon>Alteromonadales</taxon>
        <taxon>Alteromonadales genera incertae sedis</taxon>
        <taxon>Motilimonas</taxon>
    </lineage>
</organism>
<name>A0A418YB47_9GAMM</name>
<dbReference type="SUPFAM" id="SSF48452">
    <property type="entry name" value="TPR-like"/>
    <property type="match status" value="1"/>
</dbReference>
<keyword evidence="1" id="KW-0802">TPR repeat</keyword>
<comment type="caution">
    <text evidence="3">The sequence shown here is derived from an EMBL/GenBank/DDBJ whole genome shotgun (WGS) entry which is preliminary data.</text>
</comment>
<dbReference type="CDD" id="cd02956">
    <property type="entry name" value="ybbN"/>
    <property type="match status" value="1"/>
</dbReference>
<dbReference type="Gene3D" id="3.40.30.10">
    <property type="entry name" value="Glutaredoxin"/>
    <property type="match status" value="1"/>
</dbReference>
<dbReference type="EMBL" id="QZCH01000027">
    <property type="protein sequence ID" value="RJG40206.1"/>
    <property type="molecule type" value="Genomic_DNA"/>
</dbReference>
<dbReference type="PANTHER" id="PTHR45663:SF11">
    <property type="entry name" value="GEO12009P1"/>
    <property type="match status" value="1"/>
</dbReference>
<dbReference type="InterPro" id="IPR036249">
    <property type="entry name" value="Thioredoxin-like_sf"/>
</dbReference>
<dbReference type="InterPro" id="IPR013766">
    <property type="entry name" value="Thioredoxin_domain"/>
</dbReference>
<evidence type="ECO:0000313" key="4">
    <source>
        <dbReference type="Proteomes" id="UP000283255"/>
    </source>
</evidence>
<feature type="repeat" description="TPR" evidence="1">
    <location>
        <begin position="124"/>
        <end position="157"/>
    </location>
</feature>
<dbReference type="Pfam" id="PF14561">
    <property type="entry name" value="TPR_20"/>
    <property type="match status" value="1"/>
</dbReference>
<proteinExistence type="predicted"/>
<sequence length="292" mass="32326">MTNNRKRRSVMQQHIIDITLENFQQVILEGSQTQPVMVCFWAPNHDESALLLASLEKLAIEKNGAFTLAKINCEQDQSIAMQFGVQSIPTSAMFVQGQPADGFAGNKPEQEIRDILDKHLPDEAQLLAEQGIALIGEQDFVQAAEVLQQSLQLKPDVAPVKLALCKALLETQRVAEIESLLETIGMADQDADYQAILAQLELAKEAADTPEIRALEQALANGGDSDTQLKLAVQYSQVGRVEEALELLFQLLLKDMNAEDGQVKQRFMDILSSHSGEACVSAYRRKLYSLLY</sequence>